<keyword evidence="2" id="KW-1185">Reference proteome</keyword>
<reference evidence="1" key="1">
    <citation type="submission" date="2019-09" db="EMBL/GenBank/DDBJ databases">
        <title>Draft genome information of white flower Hibiscus syriacus.</title>
        <authorList>
            <person name="Kim Y.-M."/>
        </authorList>
    </citation>
    <scope>NUCLEOTIDE SEQUENCE [LARGE SCALE GENOMIC DNA]</scope>
    <source>
        <strain evidence="1">YM2019G1</strain>
    </source>
</reference>
<gene>
    <name evidence="1" type="ORF">F3Y22_tig00112281pilonHSYRG00103</name>
</gene>
<evidence type="ECO:0000313" key="1">
    <source>
        <dbReference type="EMBL" id="KAE8668910.1"/>
    </source>
</evidence>
<name>A0A6A2XGN7_HIBSY</name>
<accession>A0A6A2XGN7</accession>
<dbReference type="AlphaFoldDB" id="A0A6A2XGN7"/>
<evidence type="ECO:0000313" key="2">
    <source>
        <dbReference type="Proteomes" id="UP000436088"/>
    </source>
</evidence>
<sequence>MIVLLKISVFMEGGSRGRREIFRRKTSVKDWIGELLMALGGIFFPHFRLEHLPHSISDHCPLPLSMTAIVQNSDNHWHFHFEAVWLTEETCEEEVGKHWDNATRTLMEKLRAISLGLEVWFQKIRKDKKLTEAILKKKLGTTDDILEELIHTKLALNLEAHREE</sequence>
<protein>
    <recommendedName>
        <fullName evidence="3">Reverse transcriptase</fullName>
    </recommendedName>
</protein>
<dbReference type="EMBL" id="VEPZ02001541">
    <property type="protein sequence ID" value="KAE8668910.1"/>
    <property type="molecule type" value="Genomic_DNA"/>
</dbReference>
<evidence type="ECO:0008006" key="3">
    <source>
        <dbReference type="Google" id="ProtNLM"/>
    </source>
</evidence>
<organism evidence="1 2">
    <name type="scientific">Hibiscus syriacus</name>
    <name type="common">Rose of Sharon</name>
    <dbReference type="NCBI Taxonomy" id="106335"/>
    <lineage>
        <taxon>Eukaryota</taxon>
        <taxon>Viridiplantae</taxon>
        <taxon>Streptophyta</taxon>
        <taxon>Embryophyta</taxon>
        <taxon>Tracheophyta</taxon>
        <taxon>Spermatophyta</taxon>
        <taxon>Magnoliopsida</taxon>
        <taxon>eudicotyledons</taxon>
        <taxon>Gunneridae</taxon>
        <taxon>Pentapetalae</taxon>
        <taxon>rosids</taxon>
        <taxon>malvids</taxon>
        <taxon>Malvales</taxon>
        <taxon>Malvaceae</taxon>
        <taxon>Malvoideae</taxon>
        <taxon>Hibiscus</taxon>
    </lineage>
</organism>
<comment type="caution">
    <text evidence="1">The sequence shown here is derived from an EMBL/GenBank/DDBJ whole genome shotgun (WGS) entry which is preliminary data.</text>
</comment>
<dbReference type="Proteomes" id="UP000436088">
    <property type="component" value="Unassembled WGS sequence"/>
</dbReference>
<proteinExistence type="predicted"/>